<dbReference type="EMBL" id="FQZO01000008">
    <property type="protein sequence ID" value="SHJ82485.1"/>
    <property type="molecule type" value="Genomic_DNA"/>
</dbReference>
<protein>
    <recommendedName>
        <fullName evidence="4">DUF2812 domain-containing protein</fullName>
    </recommendedName>
</protein>
<name>A0A1M6MGA0_9CLOT</name>
<accession>A0A1M6MGA0</accession>
<dbReference type="Pfam" id="PF11193">
    <property type="entry name" value="DUF2812"/>
    <property type="match status" value="1"/>
</dbReference>
<feature type="transmembrane region" description="Helical" evidence="1">
    <location>
        <begin position="137"/>
        <end position="157"/>
    </location>
</feature>
<keyword evidence="1" id="KW-1133">Transmembrane helix</keyword>
<keyword evidence="1" id="KW-0472">Membrane</keyword>
<dbReference type="RefSeq" id="WP_073010980.1">
    <property type="nucleotide sequence ID" value="NZ_FQZO01000008.1"/>
</dbReference>
<sequence>MLKFKLHYDKDVEEDWLKKMCLDGWAFKKFFLGFYTFEKCEPGEFNYQIDLLDNWNGKKDDYSAFMEDTGVKVIDQWWRWVYLRKRASEGTFEMYTDVDSKITHYTKIKNFFKVALVIEILCFFMELLAAINTGHYIFGIFAALLAVISLAILEIIWKCNWRIEQYKRDKDM</sequence>
<dbReference type="AlphaFoldDB" id="A0A1M6MGA0"/>
<keyword evidence="3" id="KW-1185">Reference proteome</keyword>
<evidence type="ECO:0000313" key="2">
    <source>
        <dbReference type="EMBL" id="SHJ82485.1"/>
    </source>
</evidence>
<dbReference type="OrthoDB" id="8757095at2"/>
<evidence type="ECO:0008006" key="4">
    <source>
        <dbReference type="Google" id="ProtNLM"/>
    </source>
</evidence>
<proteinExistence type="predicted"/>
<dbReference type="Proteomes" id="UP000184080">
    <property type="component" value="Unassembled WGS sequence"/>
</dbReference>
<dbReference type="InterPro" id="IPR021359">
    <property type="entry name" value="DUF2812"/>
</dbReference>
<evidence type="ECO:0000256" key="1">
    <source>
        <dbReference type="SAM" id="Phobius"/>
    </source>
</evidence>
<evidence type="ECO:0000313" key="3">
    <source>
        <dbReference type="Proteomes" id="UP000184080"/>
    </source>
</evidence>
<dbReference type="STRING" id="1121298.SAMN05444401_3993"/>
<feature type="transmembrane region" description="Helical" evidence="1">
    <location>
        <begin position="111"/>
        <end position="131"/>
    </location>
</feature>
<organism evidence="2 3">
    <name type="scientific">Clostridium amylolyticum</name>
    <dbReference type="NCBI Taxonomy" id="1121298"/>
    <lineage>
        <taxon>Bacteria</taxon>
        <taxon>Bacillati</taxon>
        <taxon>Bacillota</taxon>
        <taxon>Clostridia</taxon>
        <taxon>Eubacteriales</taxon>
        <taxon>Clostridiaceae</taxon>
        <taxon>Clostridium</taxon>
    </lineage>
</organism>
<gene>
    <name evidence="2" type="ORF">SAMN05444401_3993</name>
</gene>
<reference evidence="2 3" key="1">
    <citation type="submission" date="2016-11" db="EMBL/GenBank/DDBJ databases">
        <authorList>
            <person name="Jaros S."/>
            <person name="Januszkiewicz K."/>
            <person name="Wedrychowicz H."/>
        </authorList>
    </citation>
    <scope>NUCLEOTIDE SEQUENCE [LARGE SCALE GENOMIC DNA]</scope>
    <source>
        <strain evidence="2 3">DSM 21864</strain>
    </source>
</reference>
<keyword evidence="1" id="KW-0812">Transmembrane</keyword>